<name>A0A7J7LUI1_9MAGN</name>
<accession>A0A7J7LUI1</accession>
<sequence>MSFNDCQREEETEELIPESHQNPNSDPNPRSRTVKTKVPEVEIHLYRSGKGPIEVFKSSLGGWDQNQLEVVDILDKYGFKSIFAFNPNGGRGVSIRFNPKNGRSMLTYTDGAVIHVDGDPKESMVKPITKILLGVVMTTLFLTLVVKETPSWTKKVNFSGVSFPPWLLACVVIVFTRLRKRTRDVTKKFGW</sequence>
<dbReference type="AlphaFoldDB" id="A0A7J7LUI1"/>
<evidence type="ECO:0000256" key="1">
    <source>
        <dbReference type="SAM" id="MobiDB-lite"/>
    </source>
</evidence>
<feature type="compositionally biased region" description="Polar residues" evidence="1">
    <location>
        <begin position="19"/>
        <end position="31"/>
    </location>
</feature>
<dbReference type="PANTHER" id="PTHR35475">
    <property type="entry name" value="WD REPEAT PROTEIN"/>
    <property type="match status" value="1"/>
</dbReference>
<dbReference type="OrthoDB" id="658712at2759"/>
<gene>
    <name evidence="3" type="ORF">GIB67_020435</name>
</gene>
<dbReference type="PANTHER" id="PTHR35475:SF1">
    <property type="entry name" value="WD REPEAT PROTEIN"/>
    <property type="match status" value="1"/>
</dbReference>
<keyword evidence="2" id="KW-1133">Transmembrane helix</keyword>
<evidence type="ECO:0000313" key="3">
    <source>
        <dbReference type="EMBL" id="KAF6146341.1"/>
    </source>
</evidence>
<dbReference type="EMBL" id="JACGCM010001990">
    <property type="protein sequence ID" value="KAF6146341.1"/>
    <property type="molecule type" value="Genomic_DNA"/>
</dbReference>
<evidence type="ECO:0000256" key="2">
    <source>
        <dbReference type="SAM" id="Phobius"/>
    </source>
</evidence>
<dbReference type="Proteomes" id="UP000541444">
    <property type="component" value="Unassembled WGS sequence"/>
</dbReference>
<keyword evidence="2" id="KW-0472">Membrane</keyword>
<keyword evidence="4" id="KW-1185">Reference proteome</keyword>
<proteinExistence type="predicted"/>
<evidence type="ECO:0000313" key="4">
    <source>
        <dbReference type="Proteomes" id="UP000541444"/>
    </source>
</evidence>
<feature type="transmembrane region" description="Helical" evidence="2">
    <location>
        <begin position="128"/>
        <end position="146"/>
    </location>
</feature>
<feature type="region of interest" description="Disordered" evidence="1">
    <location>
        <begin position="1"/>
        <end position="37"/>
    </location>
</feature>
<feature type="transmembrane region" description="Helical" evidence="2">
    <location>
        <begin position="158"/>
        <end position="178"/>
    </location>
</feature>
<protein>
    <submittedName>
        <fullName evidence="3">Uncharacterized protein</fullName>
    </submittedName>
</protein>
<organism evidence="3 4">
    <name type="scientific">Kingdonia uniflora</name>
    <dbReference type="NCBI Taxonomy" id="39325"/>
    <lineage>
        <taxon>Eukaryota</taxon>
        <taxon>Viridiplantae</taxon>
        <taxon>Streptophyta</taxon>
        <taxon>Embryophyta</taxon>
        <taxon>Tracheophyta</taxon>
        <taxon>Spermatophyta</taxon>
        <taxon>Magnoliopsida</taxon>
        <taxon>Ranunculales</taxon>
        <taxon>Circaeasteraceae</taxon>
        <taxon>Kingdonia</taxon>
    </lineage>
</organism>
<reference evidence="3 4" key="1">
    <citation type="journal article" date="2020" name="IScience">
        <title>Genome Sequencing of the Endangered Kingdonia uniflora (Circaeasteraceae, Ranunculales) Reveals Potential Mechanisms of Evolutionary Specialization.</title>
        <authorList>
            <person name="Sun Y."/>
            <person name="Deng T."/>
            <person name="Zhang A."/>
            <person name="Moore M.J."/>
            <person name="Landis J.B."/>
            <person name="Lin N."/>
            <person name="Zhang H."/>
            <person name="Zhang X."/>
            <person name="Huang J."/>
            <person name="Zhang X."/>
            <person name="Sun H."/>
            <person name="Wang H."/>
        </authorList>
    </citation>
    <scope>NUCLEOTIDE SEQUENCE [LARGE SCALE GENOMIC DNA]</scope>
    <source>
        <strain evidence="3">TB1705</strain>
        <tissue evidence="3">Leaf</tissue>
    </source>
</reference>
<comment type="caution">
    <text evidence="3">The sequence shown here is derived from an EMBL/GenBank/DDBJ whole genome shotgun (WGS) entry which is preliminary data.</text>
</comment>
<keyword evidence="2" id="KW-0812">Transmembrane</keyword>